<organism evidence="4 5">
    <name type="scientific">Streptomyces abyssalis</name>
    <dbReference type="NCBI Taxonomy" id="933944"/>
    <lineage>
        <taxon>Bacteria</taxon>
        <taxon>Bacillati</taxon>
        <taxon>Actinomycetota</taxon>
        <taxon>Actinomycetes</taxon>
        <taxon>Kitasatosporales</taxon>
        <taxon>Streptomycetaceae</taxon>
        <taxon>Streptomyces</taxon>
    </lineage>
</organism>
<dbReference type="InterPro" id="IPR012347">
    <property type="entry name" value="Ferritin-like"/>
</dbReference>
<dbReference type="InterPro" id="IPR005183">
    <property type="entry name" value="DUF305_CopM-like"/>
</dbReference>
<name>A0A1E7JMF6_9ACTN</name>
<dbReference type="Pfam" id="PF03713">
    <property type="entry name" value="DUF305"/>
    <property type="match status" value="1"/>
</dbReference>
<evidence type="ECO:0000256" key="1">
    <source>
        <dbReference type="SAM" id="MobiDB-lite"/>
    </source>
</evidence>
<feature type="domain" description="DUF305" evidence="3">
    <location>
        <begin position="63"/>
        <end position="210"/>
    </location>
</feature>
<dbReference type="Proteomes" id="UP000176087">
    <property type="component" value="Unassembled WGS sequence"/>
</dbReference>
<sequence length="212" mass="22525">MTKHVSVPDSSLARGLFATASAAVAVLVLAACGSGGQDQSQGEGHGSGHDSGKKPAKSAGAADVSFAKGMIPHHRQALEMSGLASSRAESAQVKALAERISKAQEPEIDKLSGWLKSWGEKVPAANQGHSGHSGHSMAGMMTPEDMAKLKKMSGEKFDREFLKMMTAHHEGAVDMARTEESDGSYRPAKEMAREIRRSQTGEIKEMRGLLKK</sequence>
<evidence type="ECO:0000256" key="2">
    <source>
        <dbReference type="SAM" id="SignalP"/>
    </source>
</evidence>
<feature type="signal peptide" evidence="2">
    <location>
        <begin position="1"/>
        <end position="30"/>
    </location>
</feature>
<evidence type="ECO:0000313" key="5">
    <source>
        <dbReference type="Proteomes" id="UP000176087"/>
    </source>
</evidence>
<dbReference type="AlphaFoldDB" id="A0A1E7JMF6"/>
<feature type="region of interest" description="Disordered" evidence="1">
    <location>
        <begin position="35"/>
        <end position="60"/>
    </location>
</feature>
<dbReference type="STRING" id="933944.AN215_14795"/>
<comment type="caution">
    <text evidence="4">The sequence shown here is derived from an EMBL/GenBank/DDBJ whole genome shotgun (WGS) entry which is preliminary data.</text>
</comment>
<evidence type="ECO:0000259" key="3">
    <source>
        <dbReference type="Pfam" id="PF03713"/>
    </source>
</evidence>
<proteinExistence type="predicted"/>
<dbReference type="PANTHER" id="PTHR36933">
    <property type="entry name" value="SLL0788 PROTEIN"/>
    <property type="match status" value="1"/>
</dbReference>
<dbReference type="RefSeq" id="WP_070013465.1">
    <property type="nucleotide sequence ID" value="NZ_LJGS01000044.1"/>
</dbReference>
<dbReference type="PANTHER" id="PTHR36933:SF1">
    <property type="entry name" value="SLL0788 PROTEIN"/>
    <property type="match status" value="1"/>
</dbReference>
<dbReference type="EMBL" id="LJGT01000039">
    <property type="protein sequence ID" value="OEU89018.1"/>
    <property type="molecule type" value="Genomic_DNA"/>
</dbReference>
<dbReference type="OrthoDB" id="26872at2"/>
<gene>
    <name evidence="4" type="ORF">AN215_14795</name>
</gene>
<keyword evidence="2" id="KW-0732">Signal</keyword>
<feature type="chain" id="PRO_5009195793" evidence="2">
    <location>
        <begin position="31"/>
        <end position="212"/>
    </location>
</feature>
<keyword evidence="5" id="KW-1185">Reference proteome</keyword>
<protein>
    <submittedName>
        <fullName evidence="4">Copper resistance protein</fullName>
    </submittedName>
</protein>
<reference evidence="4 5" key="1">
    <citation type="journal article" date="2016" name="Front. Microbiol.">
        <title>Comparative Genomics Analysis of Streptomyces Species Reveals Their Adaptation to the Marine Environment and Their Diversity at the Genomic Level.</title>
        <authorList>
            <person name="Tian X."/>
            <person name="Zhang Z."/>
            <person name="Yang T."/>
            <person name="Chen M."/>
            <person name="Li J."/>
            <person name="Chen F."/>
            <person name="Yang J."/>
            <person name="Li W."/>
            <person name="Zhang B."/>
            <person name="Zhang Z."/>
            <person name="Wu J."/>
            <person name="Zhang C."/>
            <person name="Long L."/>
            <person name="Xiao J."/>
        </authorList>
    </citation>
    <scope>NUCLEOTIDE SEQUENCE [LARGE SCALE GENOMIC DNA]</scope>
    <source>
        <strain evidence="4 5">SCSIO 10390</strain>
    </source>
</reference>
<dbReference type="Gene3D" id="1.20.1260.10">
    <property type="match status" value="1"/>
</dbReference>
<evidence type="ECO:0000313" key="4">
    <source>
        <dbReference type="EMBL" id="OEU89018.1"/>
    </source>
</evidence>
<accession>A0A1E7JMF6</accession>
<dbReference type="PROSITE" id="PS51257">
    <property type="entry name" value="PROKAR_LIPOPROTEIN"/>
    <property type="match status" value="1"/>
</dbReference>